<evidence type="ECO:0000313" key="2">
    <source>
        <dbReference type="EMBL" id="QEX20221.1"/>
    </source>
</evidence>
<dbReference type="AlphaFoldDB" id="A0A5J6MSH3"/>
<evidence type="ECO:0000256" key="1">
    <source>
        <dbReference type="SAM" id="MobiDB-lite"/>
    </source>
</evidence>
<protein>
    <submittedName>
        <fullName evidence="2">Uncharacterized protein</fullName>
    </submittedName>
</protein>
<dbReference type="EMBL" id="CP042582">
    <property type="protein sequence ID" value="QEX20221.1"/>
    <property type="molecule type" value="Genomic_DNA"/>
</dbReference>
<accession>A0A5J6MSH3</accession>
<gene>
    <name evidence="2" type="ORF">FRZ61_01370</name>
</gene>
<evidence type="ECO:0000313" key="3">
    <source>
        <dbReference type="Proteomes" id="UP000325797"/>
    </source>
</evidence>
<name>A0A5J6MSH3_9PROT</name>
<organism evidence="2 3">
    <name type="scientific">Hypericibacter adhaerens</name>
    <dbReference type="NCBI Taxonomy" id="2602016"/>
    <lineage>
        <taxon>Bacteria</taxon>
        <taxon>Pseudomonadati</taxon>
        <taxon>Pseudomonadota</taxon>
        <taxon>Alphaproteobacteria</taxon>
        <taxon>Rhodospirillales</taxon>
        <taxon>Dongiaceae</taxon>
        <taxon>Hypericibacter</taxon>
    </lineage>
</organism>
<feature type="region of interest" description="Disordered" evidence="1">
    <location>
        <begin position="367"/>
        <end position="388"/>
    </location>
</feature>
<dbReference type="Proteomes" id="UP000325797">
    <property type="component" value="Chromosome"/>
</dbReference>
<proteinExistence type="predicted"/>
<sequence length="388" mass="41389">MLTRPDGFPARVKVLEAGSDAVEAYDEQRYDDLDLPWTSGFLDGELRLTSTDGFQWLRSARQVHIFAQDPNEPELISTSAARAGIAHTLICRSGDAETVRLAAAATGSPELQTHEHWQGIPGGWLVLSGYTPAHAATPPLSAGFRTMDPGEGLEISFEGGLAVRGRAYAAGHPPRIIVTPAPGAASVTIGGIAAELSSDGAWTAPGWDKPGQHMVDIVPGPSVSYEIAADPWLSGGWDFWDAHPQRFGNGAGEPWARARICGALIRGPADETVLAAETQQTLVALGARAGATPLRPRADSTVSVGLVAEPPAFLLSATGPRRSQGRVIWLGLTPAQNPSRRHDAEWVAIVRSAAARRLPLVQADAPGEAAWRKAKERARRLRNRRPRP</sequence>
<keyword evidence="3" id="KW-1185">Reference proteome</keyword>
<reference evidence="2 3" key="1">
    <citation type="submission" date="2019-08" db="EMBL/GenBank/DDBJ databases">
        <title>Hyperibacter terrae gen. nov., sp. nov. and Hyperibacter viscosus sp. nov., two new members in the family Rhodospirillaceae isolated from the rhizosphere of Hypericum perforatum.</title>
        <authorList>
            <person name="Noviana Z."/>
        </authorList>
    </citation>
    <scope>NUCLEOTIDE SEQUENCE [LARGE SCALE GENOMIC DNA]</scope>
    <source>
        <strain evidence="2 3">R5959</strain>
    </source>
</reference>
<feature type="compositionally biased region" description="Basic residues" evidence="1">
    <location>
        <begin position="372"/>
        <end position="388"/>
    </location>
</feature>
<dbReference type="KEGG" id="hadh:FRZ61_01370"/>